<dbReference type="Proteomes" id="UP000243904">
    <property type="component" value="Chromosome I"/>
</dbReference>
<dbReference type="Gene3D" id="3.40.50.1000">
    <property type="entry name" value="HAD superfamily/HAD-like"/>
    <property type="match status" value="1"/>
</dbReference>
<gene>
    <name evidence="1" type="ORF">SAMN05444158_0024</name>
</gene>
<dbReference type="InterPro" id="IPR036514">
    <property type="entry name" value="SGNH_hydro_sf"/>
</dbReference>
<proteinExistence type="predicted"/>
<dbReference type="EMBL" id="LT629750">
    <property type="protein sequence ID" value="SDR79730.1"/>
    <property type="molecule type" value="Genomic_DNA"/>
</dbReference>
<dbReference type="AlphaFoldDB" id="A0A1H1LZB3"/>
<dbReference type="SUPFAM" id="SSF56784">
    <property type="entry name" value="HAD-like"/>
    <property type="match status" value="1"/>
</dbReference>
<organism evidence="1 2">
    <name type="scientific">Bradyrhizobium canariense</name>
    <dbReference type="NCBI Taxonomy" id="255045"/>
    <lineage>
        <taxon>Bacteria</taxon>
        <taxon>Pseudomonadati</taxon>
        <taxon>Pseudomonadota</taxon>
        <taxon>Alphaproteobacteria</taxon>
        <taxon>Hyphomicrobiales</taxon>
        <taxon>Nitrobacteraceae</taxon>
        <taxon>Bradyrhizobium</taxon>
    </lineage>
</organism>
<dbReference type="NCBIfam" id="TIGR01681">
    <property type="entry name" value="HAD-SF-IIIC"/>
    <property type="match status" value="1"/>
</dbReference>
<dbReference type="InterPro" id="IPR016181">
    <property type="entry name" value="Acyl_CoA_acyltransferase"/>
</dbReference>
<name>A0A1H1LZB3_9BRAD</name>
<reference evidence="2" key="1">
    <citation type="submission" date="2016-10" db="EMBL/GenBank/DDBJ databases">
        <authorList>
            <person name="Varghese N."/>
            <person name="Submissions S."/>
        </authorList>
    </citation>
    <scope>NUCLEOTIDE SEQUENCE [LARGE SCALE GENOMIC DNA]</scope>
    <source>
        <strain evidence="2">GAS369</strain>
    </source>
</reference>
<keyword evidence="2" id="KW-1185">Reference proteome</keyword>
<dbReference type="SUPFAM" id="SSF55729">
    <property type="entry name" value="Acyl-CoA N-acyltransferases (Nat)"/>
    <property type="match status" value="1"/>
</dbReference>
<dbReference type="InterPro" id="IPR036412">
    <property type="entry name" value="HAD-like_sf"/>
</dbReference>
<protein>
    <submittedName>
        <fullName evidence="1">HAD-superfamily phosphatase, subfamily IIIC/FkbH-like domain-containing protein</fullName>
    </submittedName>
</protein>
<dbReference type="Gene3D" id="3.40.630.30">
    <property type="match status" value="1"/>
</dbReference>
<dbReference type="InterPro" id="IPR010033">
    <property type="entry name" value="HAD_SF_ppase_IIIC"/>
</dbReference>
<dbReference type="GO" id="GO:0016788">
    <property type="term" value="F:hydrolase activity, acting on ester bonds"/>
    <property type="evidence" value="ECO:0007669"/>
    <property type="project" value="UniProtKB-ARBA"/>
</dbReference>
<evidence type="ECO:0000313" key="2">
    <source>
        <dbReference type="Proteomes" id="UP000243904"/>
    </source>
</evidence>
<evidence type="ECO:0000313" key="1">
    <source>
        <dbReference type="EMBL" id="SDR79730.1"/>
    </source>
</evidence>
<dbReference type="NCBIfam" id="TIGR01686">
    <property type="entry name" value="FkbH"/>
    <property type="match status" value="1"/>
</dbReference>
<sequence length="738" mass="81806">MILRRSRFVHQLPVSKDRTLIVHAISHMRLPADRDISALVEYFAEPRRIPEDCDAMTALLPNTGDPPAMLRDAVERSVMELLSREILTEKTPEEELAAVGAKLASSHGRDPAEIIDRYRRDLKEGAEPYWAVGASYGLDDFSEARKRVDIILFGDCDIQMEADFLRREAARRNVDLRVSATFPDDIRFASEHKHDAVLIGALRARHLVAEDLANGFNPHAAYIAHATELLTKLRELTSAPILIDNLPEPTVQPLGLAERGVKGHRTRFRLTNVALAELANAFSDVYVVDIAAALAAVGSERLLDDGQVGFTHFGSPGWMLQRPESEKAAVHDIFPDTAPLAHAVGGDPYCRETVVAEKHIDTLVTVTGIGRKKCVILDLDGTLWPGVLAETGSPFAWTPQISGAFSFIGLYFGLHEALLCLKKRGFVLACVSKNDEATVRELWKYPDHYPTQRLLKPDDFVTLRINWNNKVDNIRSIAEELGFGLDTFLFIDDSPVERDRVRQRLPEVEVWGEDPFGLRRRLLNDPRLQIPTITAEATARSALVKAQIARQHLRAEIVGEAQYIESLQIQCRIERLTSTSTKLARVEELFQRTTQYNTTGRKFSSSELAALVGNPNALLFAIDVSDRLGDHGMVGAAVIVDHEIVGFAVSCRALGMGIEHTFLRHILDEMKDSSVPLRGRIIPTPRNIPARNLYRDNGFAEAECGLWEFAAPTASHGLSRPSVFTTSVVTPLGSGATA</sequence>
<dbReference type="InterPro" id="IPR010037">
    <property type="entry name" value="FkbH_domain"/>
</dbReference>
<dbReference type="Gene3D" id="3.40.50.1110">
    <property type="entry name" value="SGNH hydrolase"/>
    <property type="match status" value="1"/>
</dbReference>
<dbReference type="InterPro" id="IPR023214">
    <property type="entry name" value="HAD_sf"/>
</dbReference>
<accession>A0A1H1LZB3</accession>